<comment type="caution">
    <text evidence="2">The sequence shown here is derived from an EMBL/GenBank/DDBJ whole genome shotgun (WGS) entry which is preliminary data.</text>
</comment>
<dbReference type="RefSeq" id="WP_208147278.1">
    <property type="nucleotide sequence ID" value="NZ_JAGETV010000002.1"/>
</dbReference>
<dbReference type="Pfam" id="PF00126">
    <property type="entry name" value="HTH_1"/>
    <property type="match status" value="1"/>
</dbReference>
<evidence type="ECO:0000313" key="2">
    <source>
        <dbReference type="EMBL" id="MBO1926403.1"/>
    </source>
</evidence>
<dbReference type="InterPro" id="IPR036390">
    <property type="entry name" value="WH_DNA-bd_sf"/>
</dbReference>
<dbReference type="Proteomes" id="UP000664835">
    <property type="component" value="Unassembled WGS sequence"/>
</dbReference>
<accession>A0ABS3Q2M1</accession>
<sequence>MAPEKEESNPLEKVPGGAYSEWLHARFWIKGKHRSFVGVGRVELLENIAKHGSMNRAAKEMGMSYKKAWKLVDELNEIYNQPLVVKAQGGKSGGGSVLTPKGEALVALFRQLEGELSQYLQKASEQVDVFNQES</sequence>
<dbReference type="EMBL" id="JAGETV010000002">
    <property type="protein sequence ID" value="MBO1926403.1"/>
    <property type="molecule type" value="Genomic_DNA"/>
</dbReference>
<dbReference type="PANTHER" id="PTHR30432">
    <property type="entry name" value="TRANSCRIPTIONAL REGULATOR MODE"/>
    <property type="match status" value="1"/>
</dbReference>
<evidence type="ECO:0000313" key="3">
    <source>
        <dbReference type="Proteomes" id="UP000664835"/>
    </source>
</evidence>
<protein>
    <submittedName>
        <fullName evidence="2">Winged helix-turn-helix domain-containing protein</fullName>
    </submittedName>
</protein>
<keyword evidence="3" id="KW-1185">Reference proteome</keyword>
<proteinExistence type="predicted"/>
<name>A0ABS3Q2M1_9GAMM</name>
<dbReference type="InterPro" id="IPR036388">
    <property type="entry name" value="WH-like_DNA-bd_sf"/>
</dbReference>
<dbReference type="InterPro" id="IPR003725">
    <property type="entry name" value="ModE-bd_N"/>
</dbReference>
<reference evidence="2 3" key="1">
    <citation type="submission" date="2021-03" db="EMBL/GenBank/DDBJ databases">
        <title>Thiomicrorhabdus sp.nov.,novel sulfur-oxidizing bacteria isolated from coastal sediment.</title>
        <authorList>
            <person name="Liu X."/>
        </authorList>
    </citation>
    <scope>NUCLEOTIDE SEQUENCE [LARGE SCALE GENOMIC DNA]</scope>
    <source>
        <strain evidence="2 3">6S2-11</strain>
    </source>
</reference>
<evidence type="ECO:0000259" key="1">
    <source>
        <dbReference type="Pfam" id="PF00126"/>
    </source>
</evidence>
<dbReference type="InterPro" id="IPR051815">
    <property type="entry name" value="Molybdate_resp_trans_reg"/>
</dbReference>
<feature type="domain" description="HTH lysR-type" evidence="1">
    <location>
        <begin position="42"/>
        <end position="103"/>
    </location>
</feature>
<dbReference type="PANTHER" id="PTHR30432:SF1">
    <property type="entry name" value="DNA-BINDING TRANSCRIPTIONAL DUAL REGULATOR MODE"/>
    <property type="match status" value="1"/>
</dbReference>
<organism evidence="2 3">
    <name type="scientific">Thiomicrorhabdus marina</name>
    <dbReference type="NCBI Taxonomy" id="2818442"/>
    <lineage>
        <taxon>Bacteria</taxon>
        <taxon>Pseudomonadati</taxon>
        <taxon>Pseudomonadota</taxon>
        <taxon>Gammaproteobacteria</taxon>
        <taxon>Thiotrichales</taxon>
        <taxon>Piscirickettsiaceae</taxon>
        <taxon>Thiomicrorhabdus</taxon>
    </lineage>
</organism>
<gene>
    <name evidence="2" type="ORF">J3998_02355</name>
</gene>
<dbReference type="Gene3D" id="1.10.10.10">
    <property type="entry name" value="Winged helix-like DNA-binding domain superfamily/Winged helix DNA-binding domain"/>
    <property type="match status" value="1"/>
</dbReference>
<dbReference type="InterPro" id="IPR000847">
    <property type="entry name" value="LysR_HTH_N"/>
</dbReference>
<dbReference type="NCBIfam" id="TIGR00637">
    <property type="entry name" value="ModE_repress"/>
    <property type="match status" value="1"/>
</dbReference>
<dbReference type="SUPFAM" id="SSF46785">
    <property type="entry name" value="Winged helix' DNA-binding domain"/>
    <property type="match status" value="1"/>
</dbReference>